<evidence type="ECO:0000259" key="4">
    <source>
        <dbReference type="PROSITE" id="PS50112"/>
    </source>
</evidence>
<comment type="caution">
    <text evidence="7">The sequence shown here is derived from an EMBL/GenBank/DDBJ whole genome shotgun (WGS) entry which is preliminary data.</text>
</comment>
<feature type="domain" description="PAS" evidence="4">
    <location>
        <begin position="123"/>
        <end position="164"/>
    </location>
</feature>
<dbReference type="SMART" id="SM00091">
    <property type="entry name" value="PAS"/>
    <property type="match status" value="2"/>
</dbReference>
<evidence type="ECO:0000313" key="8">
    <source>
        <dbReference type="Proteomes" id="UP000319148"/>
    </source>
</evidence>
<dbReference type="InterPro" id="IPR000727">
    <property type="entry name" value="T_SNARE_dom"/>
</dbReference>
<dbReference type="SMART" id="SM00283">
    <property type="entry name" value="MA"/>
    <property type="match status" value="1"/>
</dbReference>
<dbReference type="InterPro" id="IPR000014">
    <property type="entry name" value="PAS"/>
</dbReference>
<dbReference type="OrthoDB" id="9765776at2"/>
<dbReference type="PANTHER" id="PTHR24422:SF10">
    <property type="entry name" value="CHEMOTAXIS PROTEIN METHYLTRANSFERASE 2"/>
    <property type="match status" value="1"/>
</dbReference>
<dbReference type="InterPro" id="IPR004089">
    <property type="entry name" value="MCPsignal_dom"/>
</dbReference>
<keyword evidence="2" id="KW-0807">Transducer</keyword>
<dbReference type="SMART" id="SM00086">
    <property type="entry name" value="PAC"/>
    <property type="match status" value="3"/>
</dbReference>
<dbReference type="PANTHER" id="PTHR24422">
    <property type="entry name" value="CHEMOTAXIS PROTEIN METHYLTRANSFERASE"/>
    <property type="match status" value="1"/>
</dbReference>
<comment type="similarity">
    <text evidence="1">Belongs to the methyl-accepting chemotaxis (MCP) protein family.</text>
</comment>
<dbReference type="SUPFAM" id="SSF55785">
    <property type="entry name" value="PYP-like sensor domain (PAS domain)"/>
    <property type="match status" value="3"/>
</dbReference>
<dbReference type="InterPro" id="IPR001610">
    <property type="entry name" value="PAC"/>
</dbReference>
<dbReference type="PROSITE" id="PS50192">
    <property type="entry name" value="T_SNARE"/>
    <property type="match status" value="1"/>
</dbReference>
<dbReference type="GO" id="GO:0007165">
    <property type="term" value="P:signal transduction"/>
    <property type="evidence" value="ECO:0007669"/>
    <property type="project" value="UniProtKB-KW"/>
</dbReference>
<evidence type="ECO:0000256" key="2">
    <source>
        <dbReference type="PROSITE-ProRule" id="PRU00284"/>
    </source>
</evidence>
<keyword evidence="8" id="KW-1185">Reference proteome</keyword>
<dbReference type="EMBL" id="VFIY01000014">
    <property type="protein sequence ID" value="TPD59300.1"/>
    <property type="molecule type" value="Genomic_DNA"/>
</dbReference>
<feature type="domain" description="PAS" evidence="4">
    <location>
        <begin position="245"/>
        <end position="275"/>
    </location>
</feature>
<dbReference type="PROSITE" id="PS50113">
    <property type="entry name" value="PAC"/>
    <property type="match status" value="2"/>
</dbReference>
<feature type="domain" description="T-SNARE coiled-coil homology" evidence="6">
    <location>
        <begin position="509"/>
        <end position="571"/>
    </location>
</feature>
<proteinExistence type="inferred from homology"/>
<dbReference type="NCBIfam" id="TIGR00229">
    <property type="entry name" value="sensory_box"/>
    <property type="match status" value="3"/>
</dbReference>
<feature type="domain" description="PAC" evidence="5">
    <location>
        <begin position="182"/>
        <end position="234"/>
    </location>
</feature>
<dbReference type="InterPro" id="IPR000700">
    <property type="entry name" value="PAS-assoc_C"/>
</dbReference>
<evidence type="ECO:0000259" key="3">
    <source>
        <dbReference type="PROSITE" id="PS50111"/>
    </source>
</evidence>
<dbReference type="Gene3D" id="1.10.287.950">
    <property type="entry name" value="Methyl-accepting chemotaxis protein"/>
    <property type="match status" value="1"/>
</dbReference>
<dbReference type="Proteomes" id="UP000319148">
    <property type="component" value="Unassembled WGS sequence"/>
</dbReference>
<evidence type="ECO:0000259" key="5">
    <source>
        <dbReference type="PROSITE" id="PS50113"/>
    </source>
</evidence>
<dbReference type="RefSeq" id="WP_139940964.1">
    <property type="nucleotide sequence ID" value="NZ_JBHSYP010000006.1"/>
</dbReference>
<dbReference type="Pfam" id="PF08448">
    <property type="entry name" value="PAS_4"/>
    <property type="match status" value="1"/>
</dbReference>
<dbReference type="Pfam" id="PF08447">
    <property type="entry name" value="PAS_3"/>
    <property type="match status" value="2"/>
</dbReference>
<gene>
    <name evidence="7" type="ORF">FIV46_10920</name>
</gene>
<dbReference type="InterPro" id="IPR004090">
    <property type="entry name" value="Chemotax_Me-accpt_rcpt"/>
</dbReference>
<feature type="domain" description="PAS" evidence="4">
    <location>
        <begin position="1"/>
        <end position="40"/>
    </location>
</feature>
<dbReference type="AlphaFoldDB" id="A0A501PFU0"/>
<dbReference type="SUPFAM" id="SSF58104">
    <property type="entry name" value="Methyl-accepting chemotaxis protein (MCP) signaling domain"/>
    <property type="match status" value="1"/>
</dbReference>
<organism evidence="7 8">
    <name type="scientific">Emcibacter nanhaiensis</name>
    <dbReference type="NCBI Taxonomy" id="1505037"/>
    <lineage>
        <taxon>Bacteria</taxon>
        <taxon>Pseudomonadati</taxon>
        <taxon>Pseudomonadota</taxon>
        <taxon>Alphaproteobacteria</taxon>
        <taxon>Emcibacterales</taxon>
        <taxon>Emcibacteraceae</taxon>
        <taxon>Emcibacter</taxon>
    </lineage>
</organism>
<dbReference type="GO" id="GO:0006935">
    <property type="term" value="P:chemotaxis"/>
    <property type="evidence" value="ECO:0007669"/>
    <property type="project" value="InterPro"/>
</dbReference>
<dbReference type="PROSITE" id="PS50111">
    <property type="entry name" value="CHEMOTAXIS_TRANSDUC_2"/>
    <property type="match status" value="1"/>
</dbReference>
<dbReference type="InterPro" id="IPR035965">
    <property type="entry name" value="PAS-like_dom_sf"/>
</dbReference>
<feature type="domain" description="Methyl-accepting transducer" evidence="3">
    <location>
        <begin position="357"/>
        <end position="579"/>
    </location>
</feature>
<evidence type="ECO:0000256" key="1">
    <source>
        <dbReference type="ARBA" id="ARBA00029447"/>
    </source>
</evidence>
<dbReference type="PROSITE" id="PS50112">
    <property type="entry name" value="PAS"/>
    <property type="match status" value="3"/>
</dbReference>
<feature type="domain" description="PAC" evidence="5">
    <location>
        <begin position="304"/>
        <end position="356"/>
    </location>
</feature>
<evidence type="ECO:0000313" key="7">
    <source>
        <dbReference type="EMBL" id="TPD59300.1"/>
    </source>
</evidence>
<reference evidence="8" key="1">
    <citation type="submission" date="2019-06" db="EMBL/GenBank/DDBJ databases">
        <title>The complete genome of Emcibacter congregatus ZYLT.</title>
        <authorList>
            <person name="Zhao Z."/>
        </authorList>
    </citation>
    <scope>NUCLEOTIDE SEQUENCE [LARGE SCALE GENOMIC DNA]</scope>
    <source>
        <strain evidence="8">MCCC 1A06723</strain>
    </source>
</reference>
<sequence length="595" mass="65557">MIQFTPEGEILEANDLFLKAVGYDISEIKGRHHSIFVPENDRDSSAYRTFWESLRKGENHGEIFKRVGKNGHELWLRAIYFPVKNGSGKVVRVVKLATDVTDFQNSNIDHAGKLNALERAQAVIEFDLDGTILTANENFLNTVGYSLEEIRGRKHAMFVEEKYHDTQEYREFWADLGAGRFRGGEFKRVAKSGRGLWLQAIYSPILDNKGEVIKVVKFATDITEEKLRIAEFEGKIAALNRAQAVIEFDLDGTILIANENFLNAIGYTLDEIKGKHHSLFVDENETKGAGYKQFWKTLGEGVFQSGEYKRIGKGGKETWLQATYNPILDPEGKPFKVVKFATDVTDMVHRRQEQERVGTVVDENLDKIRVTVGEANVKAGSAATASTQTDSMIQVVAAAAEELNASIHEITESVGHVRKAADLTFSETETIGVSTRELSKAAEAMNRIVTLIEDIASQINLLALNATIESARAGEAGKGFAVVAGEVKSLATQVTDAIGQISSEITRMQDVSNDVVGRLESISKSVGELQGNVGGIADAIEEQGIATRDISCNIQTAATAVADINRNLKELSDNMDVSNRYTQEGIDLYRSLKVS</sequence>
<dbReference type="Pfam" id="PF00015">
    <property type="entry name" value="MCPsignal"/>
    <property type="match status" value="1"/>
</dbReference>
<dbReference type="InterPro" id="IPR013655">
    <property type="entry name" value="PAS_fold_3"/>
</dbReference>
<name>A0A501PFU0_9PROT</name>
<dbReference type="GO" id="GO:0004888">
    <property type="term" value="F:transmembrane signaling receptor activity"/>
    <property type="evidence" value="ECO:0007669"/>
    <property type="project" value="InterPro"/>
</dbReference>
<dbReference type="InterPro" id="IPR050903">
    <property type="entry name" value="Bact_Chemotaxis_MeTrfase"/>
</dbReference>
<dbReference type="CDD" id="cd00130">
    <property type="entry name" value="PAS"/>
    <property type="match status" value="3"/>
</dbReference>
<protein>
    <submittedName>
        <fullName evidence="7">PAS domain S-box protein</fullName>
    </submittedName>
</protein>
<evidence type="ECO:0000259" key="6">
    <source>
        <dbReference type="PROSITE" id="PS50192"/>
    </source>
</evidence>
<dbReference type="PRINTS" id="PR00260">
    <property type="entry name" value="CHEMTRNSDUCR"/>
</dbReference>
<dbReference type="Gene3D" id="3.30.450.20">
    <property type="entry name" value="PAS domain"/>
    <property type="match status" value="3"/>
</dbReference>
<dbReference type="GO" id="GO:0016020">
    <property type="term" value="C:membrane"/>
    <property type="evidence" value="ECO:0007669"/>
    <property type="project" value="InterPro"/>
</dbReference>
<dbReference type="InterPro" id="IPR013656">
    <property type="entry name" value="PAS_4"/>
</dbReference>
<accession>A0A501PFU0</accession>